<reference evidence="12" key="1">
    <citation type="submission" date="2022-07" db="EMBL/GenBank/DDBJ databases">
        <authorList>
            <person name="Macas J."/>
            <person name="Novak P."/>
            <person name="Neumann P."/>
        </authorList>
    </citation>
    <scope>NUCLEOTIDE SEQUENCE</scope>
</reference>
<evidence type="ECO:0000313" key="13">
    <source>
        <dbReference type="Proteomes" id="UP001152484"/>
    </source>
</evidence>
<evidence type="ECO:0000256" key="6">
    <source>
        <dbReference type="ARBA" id="ARBA00023157"/>
    </source>
</evidence>
<keyword evidence="10" id="KW-0812">Transmembrane</keyword>
<keyword evidence="4" id="KW-0732">Signal</keyword>
<dbReference type="GO" id="GO:0009055">
    <property type="term" value="F:electron transfer activity"/>
    <property type="evidence" value="ECO:0007669"/>
    <property type="project" value="InterPro"/>
</dbReference>
<evidence type="ECO:0000259" key="11">
    <source>
        <dbReference type="PROSITE" id="PS51485"/>
    </source>
</evidence>
<evidence type="ECO:0000256" key="4">
    <source>
        <dbReference type="ARBA" id="ARBA00022729"/>
    </source>
</evidence>
<feature type="domain" description="Phytocyanin" evidence="11">
    <location>
        <begin position="33"/>
        <end position="135"/>
    </location>
</feature>
<dbReference type="InterPro" id="IPR008972">
    <property type="entry name" value="Cupredoxin"/>
</dbReference>
<keyword evidence="8" id="KW-0449">Lipoprotein</keyword>
<keyword evidence="2" id="KW-1003">Cell membrane</keyword>
<sequence length="193" mass="21119">MGFLASGFPRNIQNAVLASILLTSLAAVMVSSFQFEVGGKNGWTKPTGNESETYNEWAVQNRFRIGDTLYFKYKNDSVEEVSASDYLTCNVSNPIVKFRDGETVFPIRRSGWFYFISGRPSHCKAGQKLTIRVLHPTEATVVSAPEPAASSPAEGGHGWDSHSMGHNSTSKLSLVSYFITALGGVMVLLYLLI</sequence>
<dbReference type="AlphaFoldDB" id="A0A9P0ZNA6"/>
<dbReference type="GO" id="GO:0005886">
    <property type="term" value="C:plasma membrane"/>
    <property type="evidence" value="ECO:0007669"/>
    <property type="project" value="UniProtKB-SubCell"/>
</dbReference>
<evidence type="ECO:0000256" key="7">
    <source>
        <dbReference type="ARBA" id="ARBA00023180"/>
    </source>
</evidence>
<keyword evidence="13" id="KW-1185">Reference proteome</keyword>
<feature type="transmembrane region" description="Helical" evidence="10">
    <location>
        <begin position="174"/>
        <end position="192"/>
    </location>
</feature>
<evidence type="ECO:0000256" key="9">
    <source>
        <dbReference type="ARBA" id="ARBA00035011"/>
    </source>
</evidence>
<dbReference type="GO" id="GO:0098552">
    <property type="term" value="C:side of membrane"/>
    <property type="evidence" value="ECO:0007669"/>
    <property type="project" value="UniProtKB-KW"/>
</dbReference>
<dbReference type="SUPFAM" id="SSF49503">
    <property type="entry name" value="Cupredoxins"/>
    <property type="match status" value="1"/>
</dbReference>
<evidence type="ECO:0000256" key="10">
    <source>
        <dbReference type="SAM" id="Phobius"/>
    </source>
</evidence>
<dbReference type="InterPro" id="IPR041846">
    <property type="entry name" value="ENL_dom"/>
</dbReference>
<dbReference type="FunFam" id="2.60.40.420:FF:000010">
    <property type="entry name" value="Early nodulin-like protein 1"/>
    <property type="match status" value="1"/>
</dbReference>
<evidence type="ECO:0000313" key="12">
    <source>
        <dbReference type="EMBL" id="CAH9108018.1"/>
    </source>
</evidence>
<keyword evidence="7" id="KW-0325">Glycoprotein</keyword>
<evidence type="ECO:0000256" key="2">
    <source>
        <dbReference type="ARBA" id="ARBA00022475"/>
    </source>
</evidence>
<comment type="similarity">
    <text evidence="9">Belongs to the early nodulin-like (ENODL) family.</text>
</comment>
<comment type="caution">
    <text evidence="12">The sequence shown here is derived from an EMBL/GenBank/DDBJ whole genome shotgun (WGS) entry which is preliminary data.</text>
</comment>
<keyword evidence="6" id="KW-1015">Disulfide bond</keyword>
<dbReference type="InterPro" id="IPR039391">
    <property type="entry name" value="Phytocyanin-like"/>
</dbReference>
<dbReference type="OrthoDB" id="959565at2759"/>
<comment type="subcellular location">
    <subcellularLocation>
        <location evidence="1">Cell membrane</location>
        <topology evidence="1">Lipid-anchor</topology>
        <topology evidence="1">GPI-anchor</topology>
    </subcellularLocation>
</comment>
<protein>
    <recommendedName>
        <fullName evidence="11">Phytocyanin domain-containing protein</fullName>
    </recommendedName>
</protein>
<evidence type="ECO:0000256" key="8">
    <source>
        <dbReference type="ARBA" id="ARBA00023288"/>
    </source>
</evidence>
<evidence type="ECO:0000256" key="1">
    <source>
        <dbReference type="ARBA" id="ARBA00004609"/>
    </source>
</evidence>
<evidence type="ECO:0000256" key="3">
    <source>
        <dbReference type="ARBA" id="ARBA00022622"/>
    </source>
</evidence>
<dbReference type="InterPro" id="IPR003245">
    <property type="entry name" value="Phytocyanin_dom"/>
</dbReference>
<dbReference type="Gene3D" id="2.60.40.420">
    <property type="entry name" value="Cupredoxins - blue copper proteins"/>
    <property type="match status" value="1"/>
</dbReference>
<organism evidence="12 13">
    <name type="scientific">Cuscuta europaea</name>
    <name type="common">European dodder</name>
    <dbReference type="NCBI Taxonomy" id="41803"/>
    <lineage>
        <taxon>Eukaryota</taxon>
        <taxon>Viridiplantae</taxon>
        <taxon>Streptophyta</taxon>
        <taxon>Embryophyta</taxon>
        <taxon>Tracheophyta</taxon>
        <taxon>Spermatophyta</taxon>
        <taxon>Magnoliopsida</taxon>
        <taxon>eudicotyledons</taxon>
        <taxon>Gunneridae</taxon>
        <taxon>Pentapetalae</taxon>
        <taxon>asterids</taxon>
        <taxon>lamiids</taxon>
        <taxon>Solanales</taxon>
        <taxon>Convolvulaceae</taxon>
        <taxon>Cuscuteae</taxon>
        <taxon>Cuscuta</taxon>
        <taxon>Cuscuta subgen. Cuscuta</taxon>
    </lineage>
</organism>
<gene>
    <name evidence="12" type="ORF">CEURO_LOCUS17938</name>
</gene>
<keyword evidence="5 10" id="KW-0472">Membrane</keyword>
<dbReference type="Proteomes" id="UP001152484">
    <property type="component" value="Unassembled WGS sequence"/>
</dbReference>
<dbReference type="PANTHER" id="PTHR33021:SF14">
    <property type="entry name" value="OS01G0272700 PROTEIN"/>
    <property type="match status" value="1"/>
</dbReference>
<accession>A0A9P0ZNA6</accession>
<dbReference type="EMBL" id="CAMAPE010000051">
    <property type="protein sequence ID" value="CAH9108018.1"/>
    <property type="molecule type" value="Genomic_DNA"/>
</dbReference>
<dbReference type="Pfam" id="PF02298">
    <property type="entry name" value="Cu_bind_like"/>
    <property type="match status" value="1"/>
</dbReference>
<dbReference type="PANTHER" id="PTHR33021">
    <property type="entry name" value="BLUE COPPER PROTEIN"/>
    <property type="match status" value="1"/>
</dbReference>
<dbReference type="CDD" id="cd11019">
    <property type="entry name" value="OsENODL1_like"/>
    <property type="match status" value="1"/>
</dbReference>
<feature type="transmembrane region" description="Helical" evidence="10">
    <location>
        <begin position="12"/>
        <end position="35"/>
    </location>
</feature>
<keyword evidence="10" id="KW-1133">Transmembrane helix</keyword>
<dbReference type="PROSITE" id="PS51485">
    <property type="entry name" value="PHYTOCYANIN"/>
    <property type="match status" value="1"/>
</dbReference>
<keyword evidence="3" id="KW-0336">GPI-anchor</keyword>
<evidence type="ECO:0000256" key="5">
    <source>
        <dbReference type="ARBA" id="ARBA00023136"/>
    </source>
</evidence>
<name>A0A9P0ZNA6_CUSEU</name>
<proteinExistence type="inferred from homology"/>